<dbReference type="Proteomes" id="UP001320544">
    <property type="component" value="Chromosome"/>
</dbReference>
<evidence type="ECO:0000313" key="1">
    <source>
        <dbReference type="EMBL" id="BDE96139.1"/>
    </source>
</evidence>
<dbReference type="EMBL" id="AP025564">
    <property type="protein sequence ID" value="BDE96139.1"/>
    <property type="molecule type" value="Genomic_DNA"/>
</dbReference>
<reference evidence="1 2" key="1">
    <citation type="submission" date="2022-01" db="EMBL/GenBank/DDBJ databases">
        <title>Novel bile acid biosynthetic pathways are enriched in the microbiome of centenarians.</title>
        <authorList>
            <person name="Sato Y."/>
            <person name="Atarashi K."/>
            <person name="Plichta R.D."/>
            <person name="Arai Y."/>
            <person name="Sasajima S."/>
            <person name="Kearney M.S."/>
            <person name="Suda W."/>
            <person name="Takeshita K."/>
            <person name="Sasaki T."/>
            <person name="Okamoto S."/>
            <person name="Skelly N.A."/>
            <person name="Okamura Y."/>
            <person name="Vlamakis H."/>
            <person name="Li Y."/>
            <person name="Tanoue T."/>
            <person name="Takei H."/>
            <person name="Nittono H."/>
            <person name="Narushima S."/>
            <person name="Irie J."/>
            <person name="Itoh H."/>
            <person name="Moriya K."/>
            <person name="Sugiura Y."/>
            <person name="Suematsu M."/>
            <person name="Moritoki N."/>
            <person name="Shibata S."/>
            <person name="Littman R.D."/>
            <person name="Fischbach A.M."/>
            <person name="Uwamino Y."/>
            <person name="Inoue T."/>
            <person name="Honda A."/>
            <person name="Hattori M."/>
            <person name="Murai T."/>
            <person name="Xavier J.R."/>
            <person name="Hirose N."/>
            <person name="Honda K."/>
        </authorList>
    </citation>
    <scope>NUCLEOTIDE SEQUENCE [LARGE SCALE GENOMIC DNA]</scope>
    <source>
        <strain evidence="1 2">CE91-St30</strain>
    </source>
</reference>
<gene>
    <name evidence="1" type="ORF">CE91St30_14720</name>
</gene>
<organism evidence="1 2">
    <name type="scientific">Raoultibacter timonensis</name>
    <dbReference type="NCBI Taxonomy" id="1907662"/>
    <lineage>
        <taxon>Bacteria</taxon>
        <taxon>Bacillati</taxon>
        <taxon>Actinomycetota</taxon>
        <taxon>Coriobacteriia</taxon>
        <taxon>Eggerthellales</taxon>
        <taxon>Eggerthellaceae</taxon>
        <taxon>Raoultibacter</taxon>
    </lineage>
</organism>
<protein>
    <submittedName>
        <fullName evidence="1">Uncharacterized protein</fullName>
    </submittedName>
</protein>
<accession>A0ABN6MDW9</accession>
<keyword evidence="2" id="KW-1185">Reference proteome</keyword>
<proteinExistence type="predicted"/>
<evidence type="ECO:0000313" key="2">
    <source>
        <dbReference type="Proteomes" id="UP001320544"/>
    </source>
</evidence>
<name>A0ABN6MDW9_9ACTN</name>
<sequence>MLALLAPYMSGDLRAQLGCAEGLAHVVIGSQAIAHDGVFLGNLGGEKDDRAVEARADPPHQVEPVELGHHHVAENKVEARKIHGKRFRWLRNAYDLVPVSPEHTLKRGKYRLLVVYSQYARHRLRTSLSVVFSP</sequence>